<keyword evidence="1 2" id="KW-0238">DNA-binding</keyword>
<dbReference type="eggNOG" id="COG1309">
    <property type="taxonomic scope" value="Bacteria"/>
</dbReference>
<name>C7RHZ0_ANAPD</name>
<sequence length="184" mass="21262">MVANNGSKSNIMKVCRQIVAEEGIAGLNMRKVAKRTNLAIGSIYYYFPSKDELLIASIESVWDDIFNLDQVDLRKIKLSEYISLTYTNIKKGMEKYPNFLNIHSMSFSSSKDKKARLVMDDFLNELRGNIIEILANDCDIREDVFDENFTQEDFADFIIINIISLWLSQKSADFTIKMIEKLLY</sequence>
<keyword evidence="5" id="KW-1185">Reference proteome</keyword>
<dbReference type="KEGG" id="apr:Apre_1074"/>
<dbReference type="Pfam" id="PF00440">
    <property type="entry name" value="TetR_N"/>
    <property type="match status" value="1"/>
</dbReference>
<dbReference type="InterPro" id="IPR009057">
    <property type="entry name" value="Homeodomain-like_sf"/>
</dbReference>
<evidence type="ECO:0000259" key="3">
    <source>
        <dbReference type="PROSITE" id="PS50977"/>
    </source>
</evidence>
<evidence type="ECO:0000256" key="2">
    <source>
        <dbReference type="PROSITE-ProRule" id="PRU00335"/>
    </source>
</evidence>
<dbReference type="InterPro" id="IPR001647">
    <property type="entry name" value="HTH_TetR"/>
</dbReference>
<gene>
    <name evidence="4" type="ordered locus">Apre_1074</name>
</gene>
<evidence type="ECO:0000313" key="5">
    <source>
        <dbReference type="Proteomes" id="UP000002294"/>
    </source>
</evidence>
<organism evidence="4 5">
    <name type="scientific">Anaerococcus prevotii (strain ATCC 9321 / DSM 20548 / JCM 6508 / NCTC 11806 / PC1)</name>
    <name type="common">Peptostreptococcus prevotii</name>
    <name type="synonym">Peptococcus prevotii</name>
    <dbReference type="NCBI Taxonomy" id="525919"/>
    <lineage>
        <taxon>Bacteria</taxon>
        <taxon>Bacillati</taxon>
        <taxon>Bacillota</taxon>
        <taxon>Tissierellia</taxon>
        <taxon>Tissierellales</taxon>
        <taxon>Peptoniphilaceae</taxon>
        <taxon>Anaerococcus</taxon>
    </lineage>
</organism>
<evidence type="ECO:0000256" key="1">
    <source>
        <dbReference type="ARBA" id="ARBA00023125"/>
    </source>
</evidence>
<accession>C7RHZ0</accession>
<dbReference type="Gene3D" id="1.10.357.10">
    <property type="entry name" value="Tetracycline Repressor, domain 2"/>
    <property type="match status" value="1"/>
</dbReference>
<evidence type="ECO:0000313" key="4">
    <source>
        <dbReference type="EMBL" id="ACV29101.1"/>
    </source>
</evidence>
<dbReference type="HOGENOM" id="CLU_104512_0_0_9"/>
<dbReference type="GO" id="GO:0003677">
    <property type="term" value="F:DNA binding"/>
    <property type="evidence" value="ECO:0007669"/>
    <property type="project" value="UniProtKB-UniRule"/>
</dbReference>
<dbReference type="OrthoDB" id="9812993at2"/>
<reference evidence="4 5" key="1">
    <citation type="journal article" date="2009" name="Stand. Genomic Sci.">
        <title>Complete genome sequence of Anaerococcus prevotii type strain (PC1).</title>
        <authorList>
            <person name="Labutti K."/>
            <person name="Pukall R."/>
            <person name="Steenblock K."/>
            <person name="Glavina Del Rio T."/>
            <person name="Tice H."/>
            <person name="Copeland A."/>
            <person name="Cheng J.F."/>
            <person name="Lucas S."/>
            <person name="Chen F."/>
            <person name="Nolan M."/>
            <person name="Bruce D."/>
            <person name="Goodwin L."/>
            <person name="Pitluck S."/>
            <person name="Ivanova N."/>
            <person name="Mavromatis K."/>
            <person name="Ovchinnikova G."/>
            <person name="Pati A."/>
            <person name="Chen A."/>
            <person name="Palaniappan K."/>
            <person name="Land M."/>
            <person name="Hauser L."/>
            <person name="Chang Y.J."/>
            <person name="Jeffries C.D."/>
            <person name="Chain P."/>
            <person name="Saunders E."/>
            <person name="Brettin T."/>
            <person name="Detter J.C."/>
            <person name="Han C."/>
            <person name="Goker M."/>
            <person name="Bristow J."/>
            <person name="Eisen J.A."/>
            <person name="Markowitz V."/>
            <person name="Hugenholtz P."/>
            <person name="Kyrpides N.C."/>
            <person name="Klenk H.P."/>
            <person name="Lapidus A."/>
        </authorList>
    </citation>
    <scope>NUCLEOTIDE SEQUENCE [LARGE SCALE GENOMIC DNA]</scope>
    <source>
        <strain evidence="5">ATCC 9321 / DSM 20548 / JCM 6508 / NCTC 11806 / PC1</strain>
    </source>
</reference>
<dbReference type="PRINTS" id="PR00455">
    <property type="entry name" value="HTHTETR"/>
</dbReference>
<dbReference type="RefSeq" id="WP_015778004.1">
    <property type="nucleotide sequence ID" value="NC_013171.1"/>
</dbReference>
<dbReference type="Proteomes" id="UP000002294">
    <property type="component" value="Chromosome"/>
</dbReference>
<dbReference type="AlphaFoldDB" id="C7RHZ0"/>
<feature type="DNA-binding region" description="H-T-H motif" evidence="2">
    <location>
        <begin position="28"/>
        <end position="47"/>
    </location>
</feature>
<dbReference type="SUPFAM" id="SSF46689">
    <property type="entry name" value="Homeodomain-like"/>
    <property type="match status" value="1"/>
</dbReference>
<proteinExistence type="predicted"/>
<dbReference type="EMBL" id="CP001708">
    <property type="protein sequence ID" value="ACV29101.1"/>
    <property type="molecule type" value="Genomic_DNA"/>
</dbReference>
<dbReference type="STRING" id="525919.Apre_1074"/>
<protein>
    <submittedName>
        <fullName evidence="4">Transcriptional regulator, TetR family</fullName>
    </submittedName>
</protein>
<feature type="domain" description="HTH tetR-type" evidence="3">
    <location>
        <begin position="5"/>
        <end position="65"/>
    </location>
</feature>
<dbReference type="PROSITE" id="PS50977">
    <property type="entry name" value="HTH_TETR_2"/>
    <property type="match status" value="1"/>
</dbReference>